<dbReference type="GO" id="GO:0015675">
    <property type="term" value="P:nickel cation transport"/>
    <property type="evidence" value="ECO:0007669"/>
    <property type="project" value="UniProtKB-KW"/>
</dbReference>
<comment type="similarity">
    <text evidence="9">Belongs to the binding-protein-dependent transport system permease family.</text>
</comment>
<keyword evidence="2 9" id="KW-0813">Transport</keyword>
<feature type="transmembrane region" description="Helical" evidence="9">
    <location>
        <begin position="181"/>
        <end position="199"/>
    </location>
</feature>
<feature type="transmembrane region" description="Helical" evidence="9">
    <location>
        <begin position="238"/>
        <end position="260"/>
    </location>
</feature>
<protein>
    <submittedName>
        <fullName evidence="11">ABC transporter permease</fullName>
    </submittedName>
</protein>
<dbReference type="PROSITE" id="PS50928">
    <property type="entry name" value="ABC_TM1"/>
    <property type="match status" value="1"/>
</dbReference>
<evidence type="ECO:0000256" key="6">
    <source>
        <dbReference type="ARBA" id="ARBA00022989"/>
    </source>
</evidence>
<organism evidence="11 12">
    <name type="scientific">Aliicoccus persicus</name>
    <dbReference type="NCBI Taxonomy" id="930138"/>
    <lineage>
        <taxon>Bacteria</taxon>
        <taxon>Bacillati</taxon>
        <taxon>Bacillota</taxon>
        <taxon>Bacilli</taxon>
        <taxon>Bacillales</taxon>
        <taxon>Staphylococcaceae</taxon>
        <taxon>Aliicoccus</taxon>
    </lineage>
</organism>
<proteinExistence type="inferred from homology"/>
<keyword evidence="8 9" id="KW-0472">Membrane</keyword>
<reference evidence="11" key="1">
    <citation type="journal article" date="2021" name="PeerJ">
        <title>Extensive microbial diversity within the chicken gut microbiome revealed by metagenomics and culture.</title>
        <authorList>
            <person name="Gilroy R."/>
            <person name="Ravi A."/>
            <person name="Getino M."/>
            <person name="Pursley I."/>
            <person name="Horton D.L."/>
            <person name="Alikhan N.F."/>
            <person name="Baker D."/>
            <person name="Gharbi K."/>
            <person name="Hall N."/>
            <person name="Watson M."/>
            <person name="Adriaenssens E.M."/>
            <person name="Foster-Nyarko E."/>
            <person name="Jarju S."/>
            <person name="Secka A."/>
            <person name="Antonio M."/>
            <person name="Oren A."/>
            <person name="Chaudhuri R.R."/>
            <person name="La Ragione R."/>
            <person name="Hildebrand F."/>
            <person name="Pallen M.J."/>
        </authorList>
    </citation>
    <scope>NUCLEOTIDE SEQUENCE</scope>
    <source>
        <strain evidence="11">6019</strain>
    </source>
</reference>
<dbReference type="Pfam" id="PF19300">
    <property type="entry name" value="BPD_transp_1_N"/>
    <property type="match status" value="1"/>
</dbReference>
<evidence type="ECO:0000256" key="2">
    <source>
        <dbReference type="ARBA" id="ARBA00022448"/>
    </source>
</evidence>
<feature type="transmembrane region" description="Helical" evidence="9">
    <location>
        <begin position="141"/>
        <end position="161"/>
    </location>
</feature>
<dbReference type="GO" id="GO:0071916">
    <property type="term" value="F:dipeptide transmembrane transporter activity"/>
    <property type="evidence" value="ECO:0007669"/>
    <property type="project" value="TreeGrafter"/>
</dbReference>
<keyword evidence="3" id="KW-1003">Cell membrane</keyword>
<evidence type="ECO:0000256" key="8">
    <source>
        <dbReference type="ARBA" id="ARBA00023136"/>
    </source>
</evidence>
<name>A0A921DVU7_9STAP</name>
<accession>A0A921DVU7</accession>
<dbReference type="GO" id="GO:0005886">
    <property type="term" value="C:plasma membrane"/>
    <property type="evidence" value="ECO:0007669"/>
    <property type="project" value="UniProtKB-SubCell"/>
</dbReference>
<evidence type="ECO:0000313" key="11">
    <source>
        <dbReference type="EMBL" id="HJE19234.1"/>
    </source>
</evidence>
<dbReference type="InterPro" id="IPR045621">
    <property type="entry name" value="BPD_transp_1_N"/>
</dbReference>
<comment type="subcellular location">
    <subcellularLocation>
        <location evidence="1 9">Cell membrane</location>
        <topology evidence="1 9">Multi-pass membrane protein</topology>
    </subcellularLocation>
</comment>
<dbReference type="Gene3D" id="1.10.3720.10">
    <property type="entry name" value="MetI-like"/>
    <property type="match status" value="1"/>
</dbReference>
<evidence type="ECO:0000256" key="7">
    <source>
        <dbReference type="ARBA" id="ARBA00023112"/>
    </source>
</evidence>
<feature type="transmembrane region" description="Helical" evidence="9">
    <location>
        <begin position="7"/>
        <end position="29"/>
    </location>
</feature>
<evidence type="ECO:0000256" key="1">
    <source>
        <dbReference type="ARBA" id="ARBA00004651"/>
    </source>
</evidence>
<keyword evidence="7" id="KW-0406">Ion transport</keyword>
<keyword evidence="7" id="KW-0921">Nickel transport</keyword>
<feature type="domain" description="ABC transmembrane type-1" evidence="10">
    <location>
        <begin position="94"/>
        <end position="299"/>
    </location>
</feature>
<evidence type="ECO:0000256" key="3">
    <source>
        <dbReference type="ARBA" id="ARBA00022475"/>
    </source>
</evidence>
<dbReference type="InterPro" id="IPR000515">
    <property type="entry name" value="MetI-like"/>
</dbReference>
<feature type="transmembrane region" description="Helical" evidence="9">
    <location>
        <begin position="280"/>
        <end position="303"/>
    </location>
</feature>
<reference evidence="11" key="2">
    <citation type="submission" date="2021-09" db="EMBL/GenBank/DDBJ databases">
        <authorList>
            <person name="Gilroy R."/>
        </authorList>
    </citation>
    <scope>NUCLEOTIDE SEQUENCE</scope>
    <source>
        <strain evidence="11">6019</strain>
    </source>
</reference>
<dbReference type="Pfam" id="PF00528">
    <property type="entry name" value="BPD_transp_1"/>
    <property type="match status" value="1"/>
</dbReference>
<dbReference type="Proteomes" id="UP000763505">
    <property type="component" value="Unassembled WGS sequence"/>
</dbReference>
<feature type="transmembrane region" description="Helical" evidence="9">
    <location>
        <begin position="96"/>
        <end position="120"/>
    </location>
</feature>
<keyword evidence="4" id="KW-0533">Nickel</keyword>
<keyword evidence="5 9" id="KW-0812">Transmembrane</keyword>
<dbReference type="PANTHER" id="PTHR43163:SF6">
    <property type="entry name" value="DIPEPTIDE TRANSPORT SYSTEM PERMEASE PROTEIN DPPB-RELATED"/>
    <property type="match status" value="1"/>
</dbReference>
<comment type="caution">
    <text evidence="11">The sequence shown here is derived from an EMBL/GenBank/DDBJ whole genome shotgun (WGS) entry which is preliminary data.</text>
</comment>
<gene>
    <name evidence="11" type="ORF">K8V35_02645</name>
</gene>
<evidence type="ECO:0000259" key="10">
    <source>
        <dbReference type="PROSITE" id="PS50928"/>
    </source>
</evidence>
<evidence type="ECO:0000313" key="12">
    <source>
        <dbReference type="Proteomes" id="UP000763505"/>
    </source>
</evidence>
<dbReference type="EMBL" id="DYYI01000023">
    <property type="protein sequence ID" value="HJE19234.1"/>
    <property type="molecule type" value="Genomic_DNA"/>
</dbReference>
<evidence type="ECO:0000256" key="4">
    <source>
        <dbReference type="ARBA" id="ARBA00022596"/>
    </source>
</evidence>
<keyword evidence="6 9" id="KW-1133">Transmembrane helix</keyword>
<evidence type="ECO:0000256" key="9">
    <source>
        <dbReference type="RuleBase" id="RU363032"/>
    </source>
</evidence>
<dbReference type="PANTHER" id="PTHR43163">
    <property type="entry name" value="DIPEPTIDE TRANSPORT SYSTEM PERMEASE PROTEIN DPPB-RELATED"/>
    <property type="match status" value="1"/>
</dbReference>
<sequence>MKFITRKLLSFIATLIIISMLIFFIFNILPGNPALSILGLDADPSEVARLEASLGLDQPLPNRYVDWVTGIFTGDFGESYRYRAPVLDIILERIPLSMFIGIYSLVLTLIIGIPLGIIIARTDGKWYSLVMNILTQLGISTPSFWIGFLLIFIFAVMLGWFPTYGFTHWTESIPGALRSLFLPSFAIAITNIAVVIRYLRNSILDEYKKEYIKLARMKGLTVREITYRHVLRNSIMPVLTIIGLITADTMVGTIIIENVFALPGLGTLLVSSIEYRDFPLIQTLVMIVAIIIIVVNLLVDVLYRVVDPRVKL</sequence>
<dbReference type="AlphaFoldDB" id="A0A921DVU7"/>
<dbReference type="CDD" id="cd06261">
    <property type="entry name" value="TM_PBP2"/>
    <property type="match status" value="1"/>
</dbReference>
<evidence type="ECO:0000256" key="5">
    <source>
        <dbReference type="ARBA" id="ARBA00022692"/>
    </source>
</evidence>
<dbReference type="SUPFAM" id="SSF161098">
    <property type="entry name" value="MetI-like"/>
    <property type="match status" value="1"/>
</dbReference>
<dbReference type="InterPro" id="IPR035906">
    <property type="entry name" value="MetI-like_sf"/>
</dbReference>